<evidence type="ECO:0000256" key="2">
    <source>
        <dbReference type="ARBA" id="ARBA00012438"/>
    </source>
</evidence>
<dbReference type="Pfam" id="PF07695">
    <property type="entry name" value="7TMR-DISM_7TM"/>
    <property type="match status" value="1"/>
</dbReference>
<dbReference type="CDD" id="cd17546">
    <property type="entry name" value="REC_hyHK_CKI1_RcsC-like"/>
    <property type="match status" value="1"/>
</dbReference>
<dbReference type="Pfam" id="PF00072">
    <property type="entry name" value="Response_reg"/>
    <property type="match status" value="1"/>
</dbReference>
<dbReference type="InterPro" id="IPR004358">
    <property type="entry name" value="Sig_transdc_His_kin-like_C"/>
</dbReference>
<feature type="transmembrane region" description="Helical" evidence="7">
    <location>
        <begin position="345"/>
        <end position="363"/>
    </location>
</feature>
<dbReference type="PROSITE" id="PS50110">
    <property type="entry name" value="RESPONSE_REGULATORY"/>
    <property type="match status" value="1"/>
</dbReference>
<dbReference type="Pfam" id="PF00512">
    <property type="entry name" value="HisKA"/>
    <property type="match status" value="1"/>
</dbReference>
<dbReference type="SMART" id="SM00387">
    <property type="entry name" value="HATPase_c"/>
    <property type="match status" value="1"/>
</dbReference>
<feature type="transmembrane region" description="Helical" evidence="7">
    <location>
        <begin position="317"/>
        <end position="338"/>
    </location>
</feature>
<dbReference type="Pfam" id="PF07696">
    <property type="entry name" value="7TMR-DISMED2"/>
    <property type="match status" value="1"/>
</dbReference>
<evidence type="ECO:0000256" key="1">
    <source>
        <dbReference type="ARBA" id="ARBA00000085"/>
    </source>
</evidence>
<evidence type="ECO:0000256" key="5">
    <source>
        <dbReference type="ARBA" id="ARBA00022777"/>
    </source>
</evidence>
<feature type="transmembrane region" description="Helical" evidence="7">
    <location>
        <begin position="193"/>
        <end position="214"/>
    </location>
</feature>
<dbReference type="SUPFAM" id="SSF47384">
    <property type="entry name" value="Homodimeric domain of signal transducing histidine kinase"/>
    <property type="match status" value="1"/>
</dbReference>
<keyword evidence="7" id="KW-0472">Membrane</keyword>
<dbReference type="InterPro" id="IPR011623">
    <property type="entry name" value="7TMR_DISM_rcpt_extracell_dom1"/>
</dbReference>
<evidence type="ECO:0000313" key="10">
    <source>
        <dbReference type="EMBL" id="MEZ7513768.1"/>
    </source>
</evidence>
<dbReference type="InterPro" id="IPR011006">
    <property type="entry name" value="CheY-like_superfamily"/>
</dbReference>
<dbReference type="Gene3D" id="3.40.50.2300">
    <property type="match status" value="1"/>
</dbReference>
<evidence type="ECO:0000256" key="6">
    <source>
        <dbReference type="PROSITE-ProRule" id="PRU00169"/>
    </source>
</evidence>
<dbReference type="Gene3D" id="1.10.287.130">
    <property type="match status" value="1"/>
</dbReference>
<evidence type="ECO:0000256" key="7">
    <source>
        <dbReference type="SAM" id="Phobius"/>
    </source>
</evidence>
<organism evidence="10 11">
    <name type="scientific">Flavobacterium frigidarium</name>
    <dbReference type="NCBI Taxonomy" id="99286"/>
    <lineage>
        <taxon>Bacteria</taxon>
        <taxon>Pseudomonadati</taxon>
        <taxon>Bacteroidota</taxon>
        <taxon>Flavobacteriia</taxon>
        <taxon>Flavobacteriales</taxon>
        <taxon>Flavobacteriaceae</taxon>
        <taxon>Flavobacterium</taxon>
    </lineage>
</organism>
<keyword evidence="3 6" id="KW-0597">Phosphoprotein</keyword>
<accession>A0ABV4KBB4</accession>
<dbReference type="PRINTS" id="PR00344">
    <property type="entry name" value="BCTRLSENSOR"/>
</dbReference>
<dbReference type="InterPro" id="IPR003661">
    <property type="entry name" value="HisK_dim/P_dom"/>
</dbReference>
<dbReference type="SUPFAM" id="SSF55874">
    <property type="entry name" value="ATPase domain of HSP90 chaperone/DNA topoisomerase II/histidine kinase"/>
    <property type="match status" value="1"/>
</dbReference>
<evidence type="ECO:0000256" key="3">
    <source>
        <dbReference type="ARBA" id="ARBA00022553"/>
    </source>
</evidence>
<comment type="caution">
    <text evidence="10">The sequence shown here is derived from an EMBL/GenBank/DDBJ whole genome shotgun (WGS) entry which is preliminary data.</text>
</comment>
<feature type="domain" description="Histidine kinase" evidence="8">
    <location>
        <begin position="429"/>
        <end position="650"/>
    </location>
</feature>
<dbReference type="InterPro" id="IPR001789">
    <property type="entry name" value="Sig_transdc_resp-reg_receiver"/>
</dbReference>
<dbReference type="EMBL" id="JASMRN010000001">
    <property type="protein sequence ID" value="MEZ7513768.1"/>
    <property type="molecule type" value="Genomic_DNA"/>
</dbReference>
<dbReference type="Gene3D" id="3.30.565.10">
    <property type="entry name" value="Histidine kinase-like ATPase, C-terminal domain"/>
    <property type="match status" value="1"/>
</dbReference>
<comment type="catalytic activity">
    <reaction evidence="1">
        <text>ATP + protein L-histidine = ADP + protein N-phospho-L-histidine.</text>
        <dbReference type="EC" id="2.7.13.3"/>
    </reaction>
</comment>
<keyword evidence="7" id="KW-0812">Transmembrane</keyword>
<dbReference type="SMART" id="SM00448">
    <property type="entry name" value="REC"/>
    <property type="match status" value="1"/>
</dbReference>
<dbReference type="CDD" id="cd00082">
    <property type="entry name" value="HisKA"/>
    <property type="match status" value="1"/>
</dbReference>
<evidence type="ECO:0000259" key="8">
    <source>
        <dbReference type="PROSITE" id="PS50109"/>
    </source>
</evidence>
<dbReference type="InterPro" id="IPR036890">
    <property type="entry name" value="HATPase_C_sf"/>
</dbReference>
<feature type="transmembrane region" description="Helical" evidence="7">
    <location>
        <begin position="250"/>
        <end position="268"/>
    </location>
</feature>
<sequence length="793" mass="88996">MIIKLQVKIEFLIKVVMLLFVTNSYSQYILKSDSLPSKVSLHSYTAVTDYGEEEASLKQVIASFDKRLPQVLQVQNYDLGFTQNHFWGRFKIANTTTTDLQYFLELARPITNIVELYLIDDATNAIVKQQSGDAIPFTQRSFISRKSIFNINLKSKHSYTIYFHLKSDGEVLVSPVMLYSAEGYINMISFEQLLYGAFYGLLAVTAIIYFFFFLALSENIFLYYTLYVLFVGLLQFSLDGFWFRYITPSGGWFLDHAVLIFAILGTFLSGKYSEMFLKLKSNSPVFYKLFILSYVVLLAILLMVFFVPSLLPFCYVAINVVALLCLLLVAAAVINLYLKGAKVNLFFTIGICCLVAGFTLFILNNVGVIPSSFLAANGTKLGTTLEVVFLSLATSSLIKNLKDEKNSLNQLALVRAEEMNSLKSYFLSNISHELRTPLNAIMNLIDSISNDINDEGIKKNCEVIKYSSSSLLNSVNDILDFSKIEKKELHIDTVKFNPALVFEKLAKIIALRAKDKHLNFVFEKPEELPSQFLGDEMRLNQIINNILNNAIKFTNEGSVTFKVTVIMLSKERAKLIVKIADTGIGISDLKRESIFDSFTQNNSDNKRNFNGLGLGLYIVKKLVDMQNGSIEIDSKLGKGTTCTVVLDYDVVPQEEGVKSIDQPVVYDLYGKTILVVEDNSINQMVIKMIAKKWLNTSVIYANNGQEGLEAVMNNKIDIILMDLQMPVMDGYEATQAIRDGLAGAENANIPIIAVTADVMETTKAHIATIGMNNYLSKPIQKETLFQMISDLVN</sequence>
<dbReference type="InterPro" id="IPR011622">
    <property type="entry name" value="7TMR_DISM_rcpt_extracell_dom2"/>
</dbReference>
<dbReference type="PANTHER" id="PTHR43047">
    <property type="entry name" value="TWO-COMPONENT HISTIDINE PROTEIN KINASE"/>
    <property type="match status" value="1"/>
</dbReference>
<dbReference type="Pfam" id="PF02518">
    <property type="entry name" value="HATPase_c"/>
    <property type="match status" value="1"/>
</dbReference>
<keyword evidence="7" id="KW-1133">Transmembrane helix</keyword>
<dbReference type="EC" id="2.7.13.3" evidence="2"/>
<feature type="transmembrane region" description="Helical" evidence="7">
    <location>
        <begin position="289"/>
        <end position="311"/>
    </location>
</feature>
<reference evidence="10 11" key="1">
    <citation type="submission" date="2023-05" db="EMBL/GenBank/DDBJ databases">
        <title>Adaptations of aquatic viruses from atmosphere-close ecosystems of the Central Arctic Ocean.</title>
        <authorList>
            <person name="Rahlff J."/>
            <person name="Holmfeldt K."/>
        </authorList>
    </citation>
    <scope>NUCLEOTIDE SEQUENCE [LARGE SCALE GENOMIC DNA]</scope>
    <source>
        <strain evidence="10 11">Arc14</strain>
    </source>
</reference>
<dbReference type="InterPro" id="IPR005467">
    <property type="entry name" value="His_kinase_dom"/>
</dbReference>
<evidence type="ECO:0000256" key="4">
    <source>
        <dbReference type="ARBA" id="ARBA00022679"/>
    </source>
</evidence>
<feature type="domain" description="Response regulatory" evidence="9">
    <location>
        <begin position="672"/>
        <end position="792"/>
    </location>
</feature>
<dbReference type="SUPFAM" id="SSF52172">
    <property type="entry name" value="CheY-like"/>
    <property type="match status" value="1"/>
</dbReference>
<name>A0ABV4KBB4_9FLAO</name>
<evidence type="ECO:0000259" key="9">
    <source>
        <dbReference type="PROSITE" id="PS50110"/>
    </source>
</evidence>
<dbReference type="Gene3D" id="2.60.40.2380">
    <property type="match status" value="1"/>
</dbReference>
<evidence type="ECO:0000313" key="11">
    <source>
        <dbReference type="Proteomes" id="UP001568894"/>
    </source>
</evidence>
<protein>
    <recommendedName>
        <fullName evidence="2">histidine kinase</fullName>
        <ecNumber evidence="2">2.7.13.3</ecNumber>
    </recommendedName>
</protein>
<dbReference type="RefSeq" id="WP_371567195.1">
    <property type="nucleotide sequence ID" value="NZ_JASMRN010000001.1"/>
</dbReference>
<dbReference type="InterPro" id="IPR003594">
    <property type="entry name" value="HATPase_dom"/>
</dbReference>
<keyword evidence="5" id="KW-0418">Kinase</keyword>
<dbReference type="InterPro" id="IPR036097">
    <property type="entry name" value="HisK_dim/P_sf"/>
</dbReference>
<dbReference type="Proteomes" id="UP001568894">
    <property type="component" value="Unassembled WGS sequence"/>
</dbReference>
<gene>
    <name evidence="10" type="ORF">QO192_00585</name>
</gene>
<dbReference type="PANTHER" id="PTHR43047:SF72">
    <property type="entry name" value="OSMOSENSING HISTIDINE PROTEIN KINASE SLN1"/>
    <property type="match status" value="1"/>
</dbReference>
<dbReference type="PROSITE" id="PS50109">
    <property type="entry name" value="HIS_KIN"/>
    <property type="match status" value="1"/>
</dbReference>
<proteinExistence type="predicted"/>
<keyword evidence="4" id="KW-0808">Transferase</keyword>
<keyword evidence="11" id="KW-1185">Reference proteome</keyword>
<dbReference type="SMART" id="SM00388">
    <property type="entry name" value="HisKA"/>
    <property type="match status" value="1"/>
</dbReference>
<feature type="modified residue" description="4-aspartylphosphate" evidence="6">
    <location>
        <position position="722"/>
    </location>
</feature>
<feature type="transmembrane region" description="Helical" evidence="7">
    <location>
        <begin position="221"/>
        <end position="238"/>
    </location>
</feature>